<dbReference type="Gene3D" id="2.60.40.10">
    <property type="entry name" value="Immunoglobulins"/>
    <property type="match status" value="1"/>
</dbReference>
<evidence type="ECO:0000256" key="2">
    <source>
        <dbReference type="ARBA" id="ARBA00022475"/>
    </source>
</evidence>
<evidence type="ECO:0000313" key="12">
    <source>
        <dbReference type="Ensembl" id="ENSXMAP00000022327.1"/>
    </source>
</evidence>
<feature type="region of interest" description="Disordered" evidence="8">
    <location>
        <begin position="246"/>
        <end position="265"/>
    </location>
</feature>
<dbReference type="InterPro" id="IPR003599">
    <property type="entry name" value="Ig_sub"/>
</dbReference>
<dbReference type="SMART" id="SM00406">
    <property type="entry name" value="IGv"/>
    <property type="match status" value="1"/>
</dbReference>
<evidence type="ECO:0000259" key="11">
    <source>
        <dbReference type="SMART" id="SM00409"/>
    </source>
</evidence>
<feature type="domain" description="Immunoglobulin" evidence="11">
    <location>
        <begin position="50"/>
        <end position="155"/>
    </location>
</feature>
<dbReference type="AlphaFoldDB" id="A0A3B5PUT5"/>
<dbReference type="CDD" id="cd00099">
    <property type="entry name" value="IgV"/>
    <property type="match status" value="1"/>
</dbReference>
<dbReference type="GeneTree" id="ENSGT01110000267583"/>
<keyword evidence="7" id="KW-0325">Glycoprotein</keyword>
<dbReference type="PANTHER" id="PTHR19433:SF111">
    <property type="entry name" value="T CELL RECEPTOR ALPHA VARIABLE 4"/>
    <property type="match status" value="1"/>
</dbReference>
<dbReference type="InterPro" id="IPR036179">
    <property type="entry name" value="Ig-like_dom_sf"/>
</dbReference>
<evidence type="ECO:0000313" key="13">
    <source>
        <dbReference type="Proteomes" id="UP000002852"/>
    </source>
</evidence>
<feature type="transmembrane region" description="Helical" evidence="9">
    <location>
        <begin position="161"/>
        <end position="177"/>
    </location>
</feature>
<organism evidence="12 13">
    <name type="scientific">Xiphophorus maculatus</name>
    <name type="common">Southern platyfish</name>
    <name type="synonym">Platypoecilus maculatus</name>
    <dbReference type="NCBI Taxonomy" id="8083"/>
    <lineage>
        <taxon>Eukaryota</taxon>
        <taxon>Metazoa</taxon>
        <taxon>Chordata</taxon>
        <taxon>Craniata</taxon>
        <taxon>Vertebrata</taxon>
        <taxon>Euteleostomi</taxon>
        <taxon>Actinopterygii</taxon>
        <taxon>Neopterygii</taxon>
        <taxon>Teleostei</taxon>
        <taxon>Neoteleostei</taxon>
        <taxon>Acanthomorphata</taxon>
        <taxon>Ovalentaria</taxon>
        <taxon>Atherinomorphae</taxon>
        <taxon>Cyprinodontiformes</taxon>
        <taxon>Poeciliidae</taxon>
        <taxon>Poeciliinae</taxon>
        <taxon>Xiphophorus</taxon>
    </lineage>
</organism>
<dbReference type="GO" id="GO:0002376">
    <property type="term" value="P:immune system process"/>
    <property type="evidence" value="ECO:0007669"/>
    <property type="project" value="UniProtKB-KW"/>
</dbReference>
<evidence type="ECO:0000256" key="9">
    <source>
        <dbReference type="SAM" id="Phobius"/>
    </source>
</evidence>
<evidence type="ECO:0000259" key="10">
    <source>
        <dbReference type="SMART" id="SM00406"/>
    </source>
</evidence>
<evidence type="ECO:0000256" key="6">
    <source>
        <dbReference type="ARBA" id="ARBA00023157"/>
    </source>
</evidence>
<keyword evidence="6" id="KW-1015">Disulfide bond</keyword>
<dbReference type="InterPro" id="IPR013783">
    <property type="entry name" value="Ig-like_fold"/>
</dbReference>
<evidence type="ECO:0000256" key="1">
    <source>
        <dbReference type="ARBA" id="ARBA00004236"/>
    </source>
</evidence>
<keyword evidence="2" id="KW-1003">Cell membrane</keyword>
<reference evidence="13" key="2">
    <citation type="journal article" date="2013" name="Nat. Genet.">
        <title>The genome of the platyfish, Xiphophorus maculatus, provides insights into evolutionary adaptation and several complex traits.</title>
        <authorList>
            <person name="Schartl M."/>
            <person name="Walter R.B."/>
            <person name="Shen Y."/>
            <person name="Garcia T."/>
            <person name="Catchen J."/>
            <person name="Amores A."/>
            <person name="Braasch I."/>
            <person name="Chalopin D."/>
            <person name="Volff J.N."/>
            <person name="Lesch K.P."/>
            <person name="Bisazza A."/>
            <person name="Minx P."/>
            <person name="Hillier L."/>
            <person name="Wilson R.K."/>
            <person name="Fuerstenberg S."/>
            <person name="Boore J."/>
            <person name="Searle S."/>
            <person name="Postlethwait J.H."/>
            <person name="Warren W.C."/>
        </authorList>
    </citation>
    <scope>NUCLEOTIDE SEQUENCE [LARGE SCALE GENOMIC DNA]</scope>
    <source>
        <strain evidence="13">JP 163 A</strain>
    </source>
</reference>
<dbReference type="GO" id="GO:0009617">
    <property type="term" value="P:response to bacterium"/>
    <property type="evidence" value="ECO:0007669"/>
    <property type="project" value="TreeGrafter"/>
</dbReference>
<comment type="subcellular location">
    <subcellularLocation>
        <location evidence="1">Cell membrane</location>
    </subcellularLocation>
</comment>
<keyword evidence="5 9" id="KW-0472">Membrane</keyword>
<reference evidence="12" key="3">
    <citation type="submission" date="2025-08" db="UniProtKB">
        <authorList>
            <consortium name="Ensembl"/>
        </authorList>
    </citation>
    <scope>IDENTIFICATION</scope>
    <source>
        <strain evidence="12">JP 163 A</strain>
    </source>
</reference>
<dbReference type="Ensembl" id="ENSXMAT00000027105.1">
    <property type="protein sequence ID" value="ENSXMAP00000022327.1"/>
    <property type="gene ID" value="ENSXMAG00000011335.2"/>
</dbReference>
<evidence type="ECO:0000256" key="3">
    <source>
        <dbReference type="ARBA" id="ARBA00022729"/>
    </source>
</evidence>
<dbReference type="Proteomes" id="UP000002852">
    <property type="component" value="Unassembled WGS sequence"/>
</dbReference>
<protein>
    <recommendedName>
        <fullName evidence="14">Ig-like domain-containing protein</fullName>
    </recommendedName>
</protein>
<keyword evidence="13" id="KW-1185">Reference proteome</keyword>
<dbReference type="GO" id="GO:0005886">
    <property type="term" value="C:plasma membrane"/>
    <property type="evidence" value="ECO:0007669"/>
    <property type="project" value="UniProtKB-SubCell"/>
</dbReference>
<keyword evidence="9" id="KW-1133">Transmembrane helix</keyword>
<evidence type="ECO:0000256" key="8">
    <source>
        <dbReference type="SAM" id="MobiDB-lite"/>
    </source>
</evidence>
<sequence>MHRKTCSPHNATGTVPRYLLSYWFIKLHLRFFENMKSSLSCWITKSDFEFDSVLVQPGEEVTLLCPNFTNIFEHIFWYKLIPGPGVSRISSMVNPGSKVHLHDGFQREKFNMTSNGTNIFLNIKQVNFSDSGVYICGTKSPSCLKIFSETYLQVDVDLETSLLYCAEYIIYVFVSVVDGLDGVNLPTVILGGVVIFLVIIILGLVLKTKPCHAESLQVFFFFALQNLDSDLVNYAALNFRPKANRKRRPSAERETDPNVVYSAPR</sequence>
<dbReference type="PANTHER" id="PTHR19433">
    <property type="entry name" value="T-CELL RECEPTOR ALPHA CHAIN V REGION-RELATED"/>
    <property type="match status" value="1"/>
</dbReference>
<proteinExistence type="predicted"/>
<accession>A0A3B5PUT5</accession>
<evidence type="ECO:0000256" key="5">
    <source>
        <dbReference type="ARBA" id="ARBA00023136"/>
    </source>
</evidence>
<keyword evidence="3" id="KW-0732">Signal</keyword>
<feature type="domain" description="Immunoglobulin V-set" evidence="10">
    <location>
        <begin position="60"/>
        <end position="138"/>
    </location>
</feature>
<dbReference type="InterPro" id="IPR052051">
    <property type="entry name" value="TCR_complex_component"/>
</dbReference>
<dbReference type="SMART" id="SM00409">
    <property type="entry name" value="IG"/>
    <property type="match status" value="1"/>
</dbReference>
<keyword evidence="4" id="KW-0391">Immunity</keyword>
<evidence type="ECO:0000256" key="4">
    <source>
        <dbReference type="ARBA" id="ARBA00022859"/>
    </source>
</evidence>
<evidence type="ECO:0008006" key="14">
    <source>
        <dbReference type="Google" id="ProtNLM"/>
    </source>
</evidence>
<name>A0A3B5PUT5_XIPMA</name>
<reference evidence="12" key="4">
    <citation type="submission" date="2025-09" db="UniProtKB">
        <authorList>
            <consortium name="Ensembl"/>
        </authorList>
    </citation>
    <scope>IDENTIFICATION</scope>
    <source>
        <strain evidence="12">JP 163 A</strain>
    </source>
</reference>
<dbReference type="SUPFAM" id="SSF48726">
    <property type="entry name" value="Immunoglobulin"/>
    <property type="match status" value="1"/>
</dbReference>
<reference evidence="13" key="1">
    <citation type="submission" date="2012-01" db="EMBL/GenBank/DDBJ databases">
        <authorList>
            <person name="Walter R."/>
            <person name="Schartl M."/>
            <person name="Warren W."/>
        </authorList>
    </citation>
    <scope>NUCLEOTIDE SEQUENCE [LARGE SCALE GENOMIC DNA]</scope>
    <source>
        <strain evidence="13">JP 163 A</strain>
    </source>
</reference>
<evidence type="ECO:0000256" key="7">
    <source>
        <dbReference type="ARBA" id="ARBA00023180"/>
    </source>
</evidence>
<dbReference type="Pfam" id="PF07686">
    <property type="entry name" value="V-set"/>
    <property type="match status" value="1"/>
</dbReference>
<keyword evidence="9" id="KW-0812">Transmembrane</keyword>
<feature type="transmembrane region" description="Helical" evidence="9">
    <location>
        <begin position="183"/>
        <end position="206"/>
    </location>
</feature>
<dbReference type="InterPro" id="IPR013106">
    <property type="entry name" value="Ig_V-set"/>
</dbReference>
<dbReference type="InParanoid" id="A0A3B5PUT5"/>